<evidence type="ECO:0000313" key="7">
    <source>
        <dbReference type="Proteomes" id="UP000269438"/>
    </source>
</evidence>
<gene>
    <name evidence="6" type="ORF">D9V34_00670</name>
    <name evidence="5" type="ORF">D9V34_12965</name>
</gene>
<feature type="region of interest" description="Disordered" evidence="1">
    <location>
        <begin position="31"/>
        <end position="72"/>
    </location>
</feature>
<feature type="compositionally biased region" description="Pro residues" evidence="1">
    <location>
        <begin position="660"/>
        <end position="673"/>
    </location>
</feature>
<organism evidence="5 7">
    <name type="scientific">Mycetocola lacteus</name>
    <dbReference type="NCBI Taxonomy" id="76637"/>
    <lineage>
        <taxon>Bacteria</taxon>
        <taxon>Bacillati</taxon>
        <taxon>Actinomycetota</taxon>
        <taxon>Actinomycetes</taxon>
        <taxon>Micrococcales</taxon>
        <taxon>Microbacteriaceae</taxon>
        <taxon>Mycetocola</taxon>
    </lineage>
</organism>
<dbReference type="EMBL" id="RCUY01000011">
    <property type="protein sequence ID" value="RLP80763.1"/>
    <property type="molecule type" value="Genomic_DNA"/>
</dbReference>
<dbReference type="SUPFAM" id="SSF56300">
    <property type="entry name" value="Metallo-dependent phosphatases"/>
    <property type="match status" value="1"/>
</dbReference>
<feature type="region of interest" description="Disordered" evidence="1">
    <location>
        <begin position="647"/>
        <end position="693"/>
    </location>
</feature>
<dbReference type="GO" id="GO:0016787">
    <property type="term" value="F:hydrolase activity"/>
    <property type="evidence" value="ECO:0007669"/>
    <property type="project" value="InterPro"/>
</dbReference>
<feature type="compositionally biased region" description="Pro residues" evidence="1">
    <location>
        <begin position="43"/>
        <end position="67"/>
    </location>
</feature>
<dbReference type="RefSeq" id="WP_121687032.1">
    <property type="nucleotide sequence ID" value="NZ_RCUY01000001.1"/>
</dbReference>
<protein>
    <recommendedName>
        <fullName evidence="4">Calcineurin-like phosphoesterase domain-containing protein</fullName>
    </recommendedName>
</protein>
<evidence type="ECO:0000256" key="3">
    <source>
        <dbReference type="SAM" id="SignalP"/>
    </source>
</evidence>
<dbReference type="Pfam" id="PF00149">
    <property type="entry name" value="Metallophos"/>
    <property type="match status" value="1"/>
</dbReference>
<proteinExistence type="predicted"/>
<evidence type="ECO:0000259" key="4">
    <source>
        <dbReference type="Pfam" id="PF00149"/>
    </source>
</evidence>
<feature type="signal peptide" evidence="3">
    <location>
        <begin position="1"/>
        <end position="28"/>
    </location>
</feature>
<dbReference type="Proteomes" id="UP000269438">
    <property type="component" value="Unassembled WGS sequence"/>
</dbReference>
<feature type="compositionally biased region" description="Low complexity" evidence="1">
    <location>
        <begin position="31"/>
        <end position="42"/>
    </location>
</feature>
<keyword evidence="2" id="KW-1133">Transmembrane helix</keyword>
<keyword evidence="7" id="KW-1185">Reference proteome</keyword>
<feature type="chain" id="PRO_5033380255" description="Calcineurin-like phosphoesterase domain-containing protein" evidence="3">
    <location>
        <begin position="29"/>
        <end position="728"/>
    </location>
</feature>
<evidence type="ECO:0000256" key="2">
    <source>
        <dbReference type="SAM" id="Phobius"/>
    </source>
</evidence>
<dbReference type="EMBL" id="RCUY01000001">
    <property type="protein sequence ID" value="RLP84548.1"/>
    <property type="molecule type" value="Genomic_DNA"/>
</dbReference>
<reference evidence="5 7" key="1">
    <citation type="submission" date="2018-10" db="EMBL/GenBank/DDBJ databases">
        <authorList>
            <person name="Li J."/>
        </authorList>
    </citation>
    <scope>NUCLEOTIDE SEQUENCE [LARGE SCALE GENOMIC DNA]</scope>
    <source>
        <strain evidence="5 7">JCM 11654</strain>
    </source>
</reference>
<dbReference type="AlphaFoldDB" id="A0A3L7AJR2"/>
<keyword evidence="2" id="KW-0472">Membrane</keyword>
<keyword evidence="2" id="KW-0812">Transmembrane</keyword>
<comment type="caution">
    <text evidence="5">The sequence shown here is derived from an EMBL/GenBank/DDBJ whole genome shotgun (WGS) entry which is preliminary data.</text>
</comment>
<evidence type="ECO:0000256" key="1">
    <source>
        <dbReference type="SAM" id="MobiDB-lite"/>
    </source>
</evidence>
<feature type="transmembrane region" description="Helical" evidence="2">
    <location>
        <begin position="698"/>
        <end position="718"/>
    </location>
</feature>
<evidence type="ECO:0000313" key="5">
    <source>
        <dbReference type="EMBL" id="RLP80763.1"/>
    </source>
</evidence>
<dbReference type="InterPro" id="IPR004843">
    <property type="entry name" value="Calcineurin-like_PHP"/>
</dbReference>
<dbReference type="Gene3D" id="3.60.21.10">
    <property type="match status" value="1"/>
</dbReference>
<name>A0A3L7AJR2_9MICO</name>
<sequence>MKKHVRVASGLTALFLILGLLGTMPAGAVPVAPGGTGAEPRPSSDPVPSTDPSPEPSQDPEPSPVVDPIPGEDAAAEDTATEEMAGADIRPILEGTQKTLVTPGTPTTLAFTGLTPGQQLTASLDSGPPIAGIPVADAAGRTPVPLTVPADTANSVLMLHLSGSGITDTDIPITVYSPEPTPVEVTEKQLWFDGLEAASAWAEADAGDWQRCTLDEVVAGSGTDRRQAFTRADGTLAAIDAANHLAAGVLASEEIPVTPGDALELRLDSHYRARGSLDQHARVSAVFDTGERRDLSRLGTEDEESSQLRLPVQIPDGAHGVRFEFEFAGARGTGSWMIDNVQLIRGLGELPADADSLARVDIISDIQGATGRLQNQVLPGLRSLAEGADTLVTNGDLVSNGSPDLYRDFFEAYRAGGGERYPTQISAIGNHEYFGTASTPEEYRERFLDTTGMRTMGDQGGLWGEHLVDGTLPLLWIGSEYYNYAELGGANPFVEISDTQYEWLRDRLAYWKAQGKPVLLMTHHVLPNSVSGTYINAYRNDYGRDLARIGALLRDNPQVTVITSHSHWEATLNDWSAEKRFDPALGQAPSVVNTAAVTTQYGPSGDWGEAAVSGVDPVGTRVALYPDRIRVTAYAFDAAATPREIKHIDIPIPGKEPTGPAEPSPEPSIPPVTEPGQGGTGSPDVTGSGTLPDTGATWQGLALFAGGIAGIGLILAGLHRIRMRRRAA</sequence>
<dbReference type="InterPro" id="IPR029052">
    <property type="entry name" value="Metallo-depent_PP-like"/>
</dbReference>
<evidence type="ECO:0000313" key="6">
    <source>
        <dbReference type="EMBL" id="RLP84548.1"/>
    </source>
</evidence>
<keyword evidence="3" id="KW-0732">Signal</keyword>
<feature type="domain" description="Calcineurin-like phosphoesterase" evidence="4">
    <location>
        <begin position="359"/>
        <end position="568"/>
    </location>
</feature>
<dbReference type="OrthoDB" id="9812856at2"/>
<accession>A0A3L7AJR2</accession>